<keyword evidence="5" id="KW-0808">Transferase</keyword>
<evidence type="ECO:0000256" key="13">
    <source>
        <dbReference type="ARBA" id="ARBA00023136"/>
    </source>
</evidence>
<evidence type="ECO:0000256" key="11">
    <source>
        <dbReference type="ARBA" id="ARBA00022840"/>
    </source>
</evidence>
<evidence type="ECO:0000256" key="3">
    <source>
        <dbReference type="ARBA" id="ARBA00022553"/>
    </source>
</evidence>
<keyword evidence="10 16" id="KW-0418">Kinase</keyword>
<dbReference type="GO" id="GO:0016020">
    <property type="term" value="C:membrane"/>
    <property type="evidence" value="ECO:0007669"/>
    <property type="project" value="UniProtKB-SubCell"/>
</dbReference>
<evidence type="ECO:0000256" key="12">
    <source>
        <dbReference type="ARBA" id="ARBA00022989"/>
    </source>
</evidence>
<evidence type="ECO:0000256" key="9">
    <source>
        <dbReference type="ARBA" id="ARBA00022741"/>
    </source>
</evidence>
<sequence>MMNITVNNESFLSEPITLEYLKPLTITTNITTQDYVSFDVSPAKGSDLPPILNAFEIHTLLPQPNLPTDTRDVRNLHILPWNKRVQIAVDAAYGLDYLHNGCKPPIIHRDMKTSNILLDDKMQAKISDFGLSRAFANDSDSYISTNPDGTPGYLDPEFHSSGNLTKKSDVYSFGIILLELVTGQPALRREAENNHHILNWVIPEIENGDIENVVDPRLEGEFNTNTAWKIVEIAMACLPPAAVQRPDISHVLAQLKKCLALEMALDQNDGMNSLQHESQITEFEEHGFISIDCGATEEYRDESTGIWYKPDTGFVKGGNIYNVSPTDSFSKRQLTTLRSFPGERRSCYTLRPKQGKDNKYLIRVVFFHGGYDSSTQVTSFDLYLGANFWDSISTDAYNYFFREIIHTASTDIIYVCLVNTGGGTPFISSLELRLLRKSIYGIASHSIALHKIGRFDVGAPNISTNDYVRDLSSSKLTGEISSSFSRLTELESLDLSYNNLTGSLPEFLGELSNLKML</sequence>
<evidence type="ECO:0000256" key="2">
    <source>
        <dbReference type="ARBA" id="ARBA00022527"/>
    </source>
</evidence>
<dbReference type="Gene3D" id="3.80.10.10">
    <property type="entry name" value="Ribonuclease Inhibitor"/>
    <property type="match status" value="1"/>
</dbReference>
<evidence type="ECO:0000313" key="16">
    <source>
        <dbReference type="EMBL" id="KAJ7963098.1"/>
    </source>
</evidence>
<feature type="domain" description="Protein kinase" evidence="15">
    <location>
        <begin position="1"/>
        <end position="259"/>
    </location>
</feature>
<dbReference type="InterPro" id="IPR011009">
    <property type="entry name" value="Kinase-like_dom_sf"/>
</dbReference>
<keyword evidence="13" id="KW-0472">Membrane</keyword>
<evidence type="ECO:0000256" key="7">
    <source>
        <dbReference type="ARBA" id="ARBA00022729"/>
    </source>
</evidence>
<evidence type="ECO:0000256" key="8">
    <source>
        <dbReference type="ARBA" id="ARBA00022737"/>
    </source>
</evidence>
<dbReference type="InterPro" id="IPR024788">
    <property type="entry name" value="Malectin-like_Carb-bd_dom"/>
</dbReference>
<gene>
    <name evidence="16" type="ORF">O6P43_018236</name>
</gene>
<evidence type="ECO:0000256" key="4">
    <source>
        <dbReference type="ARBA" id="ARBA00022614"/>
    </source>
</evidence>
<comment type="subcellular location">
    <subcellularLocation>
        <location evidence="1">Membrane</location>
        <topology evidence="1">Single-pass membrane protein</topology>
    </subcellularLocation>
</comment>
<dbReference type="PANTHER" id="PTHR45631">
    <property type="entry name" value="OS07G0107800 PROTEIN-RELATED"/>
    <property type="match status" value="1"/>
</dbReference>
<evidence type="ECO:0000313" key="17">
    <source>
        <dbReference type="Proteomes" id="UP001163823"/>
    </source>
</evidence>
<accession>A0AAD7LRW6</accession>
<keyword evidence="14 16" id="KW-0675">Receptor</keyword>
<dbReference type="EMBL" id="JARAOO010000007">
    <property type="protein sequence ID" value="KAJ7963098.1"/>
    <property type="molecule type" value="Genomic_DNA"/>
</dbReference>
<keyword evidence="12" id="KW-1133">Transmembrane helix</keyword>
<dbReference type="GO" id="GO:0004674">
    <property type="term" value="F:protein serine/threonine kinase activity"/>
    <property type="evidence" value="ECO:0007669"/>
    <property type="project" value="UniProtKB-KW"/>
</dbReference>
<dbReference type="PROSITE" id="PS51450">
    <property type="entry name" value="LRR"/>
    <property type="match status" value="1"/>
</dbReference>
<keyword evidence="8" id="KW-0677">Repeat</keyword>
<keyword evidence="11" id="KW-0067">ATP-binding</keyword>
<evidence type="ECO:0000256" key="1">
    <source>
        <dbReference type="ARBA" id="ARBA00004167"/>
    </source>
</evidence>
<dbReference type="FunFam" id="1.10.510.10:FF:000146">
    <property type="entry name" value="LRR receptor-like serine/threonine-protein kinase IOS1"/>
    <property type="match status" value="1"/>
</dbReference>
<dbReference type="SUPFAM" id="SSF56112">
    <property type="entry name" value="Protein kinase-like (PK-like)"/>
    <property type="match status" value="1"/>
</dbReference>
<dbReference type="Pfam" id="PF00069">
    <property type="entry name" value="Pkinase"/>
    <property type="match status" value="1"/>
</dbReference>
<keyword evidence="17" id="KW-1185">Reference proteome</keyword>
<keyword evidence="6" id="KW-0812">Transmembrane</keyword>
<evidence type="ECO:0000256" key="5">
    <source>
        <dbReference type="ARBA" id="ARBA00022679"/>
    </source>
</evidence>
<keyword evidence="2" id="KW-0723">Serine/threonine-protein kinase</keyword>
<dbReference type="InterPro" id="IPR001611">
    <property type="entry name" value="Leu-rich_rpt"/>
</dbReference>
<dbReference type="Pfam" id="PF00560">
    <property type="entry name" value="LRR_1"/>
    <property type="match status" value="1"/>
</dbReference>
<organism evidence="16 17">
    <name type="scientific">Quillaja saponaria</name>
    <name type="common">Soap bark tree</name>
    <dbReference type="NCBI Taxonomy" id="32244"/>
    <lineage>
        <taxon>Eukaryota</taxon>
        <taxon>Viridiplantae</taxon>
        <taxon>Streptophyta</taxon>
        <taxon>Embryophyta</taxon>
        <taxon>Tracheophyta</taxon>
        <taxon>Spermatophyta</taxon>
        <taxon>Magnoliopsida</taxon>
        <taxon>eudicotyledons</taxon>
        <taxon>Gunneridae</taxon>
        <taxon>Pentapetalae</taxon>
        <taxon>rosids</taxon>
        <taxon>fabids</taxon>
        <taxon>Fabales</taxon>
        <taxon>Quillajaceae</taxon>
        <taxon>Quillaja</taxon>
    </lineage>
</organism>
<dbReference type="GO" id="GO:0005524">
    <property type="term" value="F:ATP binding"/>
    <property type="evidence" value="ECO:0007669"/>
    <property type="project" value="UniProtKB-KW"/>
</dbReference>
<proteinExistence type="predicted"/>
<dbReference type="SMART" id="SM00220">
    <property type="entry name" value="S_TKc"/>
    <property type="match status" value="1"/>
</dbReference>
<name>A0AAD7LRW6_QUISA</name>
<keyword evidence="3" id="KW-0597">Phosphoprotein</keyword>
<keyword evidence="9" id="KW-0547">Nucleotide-binding</keyword>
<evidence type="ECO:0000256" key="6">
    <source>
        <dbReference type="ARBA" id="ARBA00022692"/>
    </source>
</evidence>
<dbReference type="PROSITE" id="PS50011">
    <property type="entry name" value="PROTEIN_KINASE_DOM"/>
    <property type="match status" value="1"/>
</dbReference>
<dbReference type="Gene3D" id="1.10.510.10">
    <property type="entry name" value="Transferase(Phosphotransferase) domain 1"/>
    <property type="match status" value="1"/>
</dbReference>
<dbReference type="SUPFAM" id="SSF52058">
    <property type="entry name" value="L domain-like"/>
    <property type="match status" value="1"/>
</dbReference>
<evidence type="ECO:0000256" key="10">
    <source>
        <dbReference type="ARBA" id="ARBA00022777"/>
    </source>
</evidence>
<dbReference type="InterPro" id="IPR032675">
    <property type="entry name" value="LRR_dom_sf"/>
</dbReference>
<dbReference type="PROSITE" id="PS00108">
    <property type="entry name" value="PROTEIN_KINASE_ST"/>
    <property type="match status" value="1"/>
</dbReference>
<protein>
    <submittedName>
        <fullName evidence="16">Receptor-like kinase</fullName>
    </submittedName>
</protein>
<evidence type="ECO:0000259" key="15">
    <source>
        <dbReference type="PROSITE" id="PS50011"/>
    </source>
</evidence>
<comment type="caution">
    <text evidence="16">The sequence shown here is derived from an EMBL/GenBank/DDBJ whole genome shotgun (WGS) entry which is preliminary data.</text>
</comment>
<dbReference type="Pfam" id="PF12819">
    <property type="entry name" value="Malectin_like"/>
    <property type="match status" value="1"/>
</dbReference>
<dbReference type="Proteomes" id="UP001163823">
    <property type="component" value="Chromosome 7"/>
</dbReference>
<dbReference type="PANTHER" id="PTHR45631:SF206">
    <property type="entry name" value="PROTEIN KINASE DOMAIN-CONTAINING PROTEIN"/>
    <property type="match status" value="1"/>
</dbReference>
<reference evidence="16" key="1">
    <citation type="journal article" date="2023" name="Science">
        <title>Elucidation of the pathway for biosynthesis of saponin adjuvants from the soapbark tree.</title>
        <authorList>
            <person name="Reed J."/>
            <person name="Orme A."/>
            <person name="El-Demerdash A."/>
            <person name="Owen C."/>
            <person name="Martin L.B.B."/>
            <person name="Misra R.C."/>
            <person name="Kikuchi S."/>
            <person name="Rejzek M."/>
            <person name="Martin A.C."/>
            <person name="Harkess A."/>
            <person name="Leebens-Mack J."/>
            <person name="Louveau T."/>
            <person name="Stephenson M.J."/>
            <person name="Osbourn A."/>
        </authorList>
    </citation>
    <scope>NUCLEOTIDE SEQUENCE</scope>
    <source>
        <strain evidence="16">S10</strain>
    </source>
</reference>
<dbReference type="InterPro" id="IPR008271">
    <property type="entry name" value="Ser/Thr_kinase_AS"/>
</dbReference>
<keyword evidence="7" id="KW-0732">Signal</keyword>
<dbReference type="AlphaFoldDB" id="A0AAD7LRW6"/>
<evidence type="ECO:0000256" key="14">
    <source>
        <dbReference type="ARBA" id="ARBA00023170"/>
    </source>
</evidence>
<keyword evidence="4" id="KW-0433">Leucine-rich repeat</keyword>
<dbReference type="InterPro" id="IPR000719">
    <property type="entry name" value="Prot_kinase_dom"/>
</dbReference>
<dbReference type="KEGG" id="qsa:O6P43_018236"/>